<sequence length="205" mass="22404">MTDARPHVRTYTAPRGVKAGIATVLATTAGLFALYPVLLDTATDFGTALFFGLPAGALLFMIVVTLRAATIVGQSGITIRMARLRKAAWRDIVAIEVEPYDDGQGRTRDQLVIYTRDARRTPLPYVTETHGPLQTSARTIREIWERQRGEDWLPLPTAVATGRGKATQRQKSADKAVTALRLLNALVQITLYGILVTATIMELTG</sequence>
<name>A0A7K0CLL3_9ACTN</name>
<keyword evidence="1" id="KW-1133">Transmembrane helix</keyword>
<feature type="transmembrane region" description="Helical" evidence="1">
    <location>
        <begin position="179"/>
        <end position="201"/>
    </location>
</feature>
<organism evidence="2 3">
    <name type="scientific">Streptomyces smaragdinus</name>
    <dbReference type="NCBI Taxonomy" id="2585196"/>
    <lineage>
        <taxon>Bacteria</taxon>
        <taxon>Bacillati</taxon>
        <taxon>Actinomycetota</taxon>
        <taxon>Actinomycetes</taxon>
        <taxon>Kitasatosporales</taxon>
        <taxon>Streptomycetaceae</taxon>
        <taxon>Streptomyces</taxon>
    </lineage>
</organism>
<dbReference type="AlphaFoldDB" id="A0A7K0CLL3"/>
<dbReference type="OrthoDB" id="4245604at2"/>
<dbReference type="EMBL" id="WEGJ01000020">
    <property type="protein sequence ID" value="MQY14370.1"/>
    <property type="molecule type" value="Genomic_DNA"/>
</dbReference>
<evidence type="ECO:0000313" key="2">
    <source>
        <dbReference type="EMBL" id="MQY14370.1"/>
    </source>
</evidence>
<accession>A0A7K0CLL3</accession>
<evidence type="ECO:0000256" key="1">
    <source>
        <dbReference type="SAM" id="Phobius"/>
    </source>
</evidence>
<comment type="caution">
    <text evidence="2">The sequence shown here is derived from an EMBL/GenBank/DDBJ whole genome shotgun (WGS) entry which is preliminary data.</text>
</comment>
<proteinExistence type="predicted"/>
<feature type="transmembrane region" description="Helical" evidence="1">
    <location>
        <begin position="21"/>
        <end position="39"/>
    </location>
</feature>
<keyword evidence="1" id="KW-0472">Membrane</keyword>
<evidence type="ECO:0008006" key="4">
    <source>
        <dbReference type="Google" id="ProtNLM"/>
    </source>
</evidence>
<reference evidence="2 3" key="1">
    <citation type="submission" date="2019-10" db="EMBL/GenBank/DDBJ databases">
        <title>Streptomyces smaragdinus sp. nov. and Streptomyces fabii sp. nov., isolated from the gut of fungus growing-termite Macrotermes natalensis.</title>
        <authorList>
            <person name="Schwitalla J."/>
            <person name="Benndorf R."/>
            <person name="Martin K."/>
            <person name="De Beer W."/>
            <person name="Kaster A.-K."/>
            <person name="Vollmers J."/>
            <person name="Poulsen M."/>
            <person name="Beemelmanns C."/>
        </authorList>
    </citation>
    <scope>NUCLEOTIDE SEQUENCE [LARGE SCALE GENOMIC DNA]</scope>
    <source>
        <strain evidence="2 3">RB5</strain>
    </source>
</reference>
<protein>
    <recommendedName>
        <fullName evidence="4">PH domain-containing protein</fullName>
    </recommendedName>
</protein>
<gene>
    <name evidence="2" type="ORF">SRB5_45360</name>
</gene>
<keyword evidence="3" id="KW-1185">Reference proteome</keyword>
<dbReference type="Proteomes" id="UP000466345">
    <property type="component" value="Unassembled WGS sequence"/>
</dbReference>
<evidence type="ECO:0000313" key="3">
    <source>
        <dbReference type="Proteomes" id="UP000466345"/>
    </source>
</evidence>
<dbReference type="RefSeq" id="WP_153454977.1">
    <property type="nucleotide sequence ID" value="NZ_WEGJ01000020.1"/>
</dbReference>
<keyword evidence="1" id="KW-0812">Transmembrane</keyword>
<feature type="transmembrane region" description="Helical" evidence="1">
    <location>
        <begin position="45"/>
        <end position="66"/>
    </location>
</feature>